<reference evidence="1" key="1">
    <citation type="journal article" date="2021" name="Microb. Physiol.">
        <title>Proteogenomic Insights into the Physiology of Marine, Sulfate-Reducing, Filamentous Desulfonema limicola and Desulfonema magnum.</title>
        <authorList>
            <person name="Schnaars V."/>
            <person name="Wohlbrand L."/>
            <person name="Scheve S."/>
            <person name="Hinrichs C."/>
            <person name="Reinhardt R."/>
            <person name="Rabus R."/>
        </authorList>
    </citation>
    <scope>NUCLEOTIDE SEQUENCE</scope>
    <source>
        <strain evidence="1">4be13</strain>
    </source>
</reference>
<sequence length="82" mass="9963">MKKEYDFTNAEQGRFYRPLEELDIPIYLDKEVKKFFFENIRYKDSNFSLNEIINSLIKKDIEISRKLLPEQKQHNPSLLVPR</sequence>
<dbReference type="RefSeq" id="WP_207683334.1">
    <property type="nucleotide sequence ID" value="NZ_CP061800.1"/>
</dbReference>
<gene>
    <name evidence="1" type="ORF">dnm_047180</name>
</gene>
<accession>A0A975BNE6</accession>
<dbReference type="KEGG" id="dmm:dnm_047180"/>
<name>A0A975BNE6_9BACT</name>
<dbReference type="EMBL" id="CP061800">
    <property type="protein sequence ID" value="QTA88671.1"/>
    <property type="molecule type" value="Genomic_DNA"/>
</dbReference>
<organism evidence="1 2">
    <name type="scientific">Desulfonema magnum</name>
    <dbReference type="NCBI Taxonomy" id="45655"/>
    <lineage>
        <taxon>Bacteria</taxon>
        <taxon>Pseudomonadati</taxon>
        <taxon>Thermodesulfobacteriota</taxon>
        <taxon>Desulfobacteria</taxon>
        <taxon>Desulfobacterales</taxon>
        <taxon>Desulfococcaceae</taxon>
        <taxon>Desulfonema</taxon>
    </lineage>
</organism>
<proteinExistence type="predicted"/>
<dbReference type="Proteomes" id="UP000663722">
    <property type="component" value="Chromosome"/>
</dbReference>
<evidence type="ECO:0000313" key="2">
    <source>
        <dbReference type="Proteomes" id="UP000663722"/>
    </source>
</evidence>
<keyword evidence="2" id="KW-1185">Reference proteome</keyword>
<protein>
    <submittedName>
        <fullName evidence="1">Uncharacterized protein</fullName>
    </submittedName>
</protein>
<dbReference type="AlphaFoldDB" id="A0A975BNE6"/>
<evidence type="ECO:0000313" key="1">
    <source>
        <dbReference type="EMBL" id="QTA88671.1"/>
    </source>
</evidence>